<evidence type="ECO:0000256" key="1">
    <source>
        <dbReference type="ARBA" id="ARBA00023125"/>
    </source>
</evidence>
<keyword evidence="1 2" id="KW-0238">DNA-binding</keyword>
<evidence type="ECO:0000313" key="5">
    <source>
        <dbReference type="Proteomes" id="UP001595885"/>
    </source>
</evidence>
<dbReference type="PRINTS" id="PR00455">
    <property type="entry name" value="HTHTETR"/>
</dbReference>
<dbReference type="SUPFAM" id="SSF46689">
    <property type="entry name" value="Homeodomain-like"/>
    <property type="match status" value="1"/>
</dbReference>
<evidence type="ECO:0000256" key="2">
    <source>
        <dbReference type="PROSITE-ProRule" id="PRU00335"/>
    </source>
</evidence>
<dbReference type="EMBL" id="JBHSGW010000028">
    <property type="protein sequence ID" value="MFC4741080.1"/>
    <property type="molecule type" value="Genomic_DNA"/>
</dbReference>
<evidence type="ECO:0000313" key="4">
    <source>
        <dbReference type="EMBL" id="MFC4741080.1"/>
    </source>
</evidence>
<dbReference type="InterPro" id="IPR009057">
    <property type="entry name" value="Homeodomain-like_sf"/>
</dbReference>
<protein>
    <submittedName>
        <fullName evidence="4">TetR/AcrR family transcriptional regulator</fullName>
    </submittedName>
</protein>
<keyword evidence="5" id="KW-1185">Reference proteome</keyword>
<reference evidence="5" key="1">
    <citation type="journal article" date="2019" name="Int. J. Syst. Evol. Microbiol.">
        <title>The Global Catalogue of Microorganisms (GCM) 10K type strain sequencing project: providing services to taxonomists for standard genome sequencing and annotation.</title>
        <authorList>
            <consortium name="The Broad Institute Genomics Platform"/>
            <consortium name="The Broad Institute Genome Sequencing Center for Infectious Disease"/>
            <person name="Wu L."/>
            <person name="Ma J."/>
        </authorList>
    </citation>
    <scope>NUCLEOTIDE SEQUENCE [LARGE SCALE GENOMIC DNA]</scope>
    <source>
        <strain evidence="5">CCUG 50349</strain>
    </source>
</reference>
<evidence type="ECO:0000259" key="3">
    <source>
        <dbReference type="PROSITE" id="PS50977"/>
    </source>
</evidence>
<comment type="caution">
    <text evidence="4">The sequence shown here is derived from an EMBL/GenBank/DDBJ whole genome shotgun (WGS) entry which is preliminary data.</text>
</comment>
<name>A0ABV9P8Q1_9FLAO</name>
<feature type="domain" description="HTH tetR-type" evidence="3">
    <location>
        <begin position="1"/>
        <end position="61"/>
    </location>
</feature>
<proteinExistence type="predicted"/>
<dbReference type="Proteomes" id="UP001595885">
    <property type="component" value="Unassembled WGS sequence"/>
</dbReference>
<dbReference type="Gene3D" id="1.10.357.10">
    <property type="entry name" value="Tetracycline Repressor, domain 2"/>
    <property type="match status" value="1"/>
</dbReference>
<feature type="DNA-binding region" description="H-T-H motif" evidence="2">
    <location>
        <begin position="24"/>
        <end position="43"/>
    </location>
</feature>
<dbReference type="PANTHER" id="PTHR43479:SF11">
    <property type="entry name" value="ACREF_ENVCD OPERON REPRESSOR-RELATED"/>
    <property type="match status" value="1"/>
</dbReference>
<dbReference type="InterPro" id="IPR050624">
    <property type="entry name" value="HTH-type_Tx_Regulator"/>
</dbReference>
<dbReference type="RefSeq" id="WP_379743717.1">
    <property type="nucleotide sequence ID" value="NZ_JBHSGW010000028.1"/>
</dbReference>
<gene>
    <name evidence="4" type="ORF">ACFO3U_13845</name>
</gene>
<dbReference type="PANTHER" id="PTHR43479">
    <property type="entry name" value="ACREF/ENVCD OPERON REPRESSOR-RELATED"/>
    <property type="match status" value="1"/>
</dbReference>
<dbReference type="InterPro" id="IPR001647">
    <property type="entry name" value="HTH_TetR"/>
</dbReference>
<dbReference type="PROSITE" id="PS50977">
    <property type="entry name" value="HTH_TETR_2"/>
    <property type="match status" value="1"/>
</dbReference>
<dbReference type="Pfam" id="PF00440">
    <property type="entry name" value="TetR_N"/>
    <property type="match status" value="1"/>
</dbReference>
<organism evidence="4 5">
    <name type="scientific">Flavobacterium ponti</name>
    <dbReference type="NCBI Taxonomy" id="665133"/>
    <lineage>
        <taxon>Bacteria</taxon>
        <taxon>Pseudomonadati</taxon>
        <taxon>Bacteroidota</taxon>
        <taxon>Flavobacteriia</taxon>
        <taxon>Flavobacteriales</taxon>
        <taxon>Flavobacteriaceae</taxon>
        <taxon>Flavobacterium</taxon>
    </lineage>
</organism>
<sequence length="193" mass="23139">MDKKVEIIEKALDHFLKKGSKIITMDDIANEFGLSKKTLYSMFENKETLLNEAVNLLWNNFLNEVETIKSSNENPLIKIIQIYTVAIQRISNINPIFLISLKKYHYEVLCEYEQHKLFMFEKVVKPLLEDAKKQKLIREDINIELFYYINFEDIDEKLWKYKVFEKHSIQEALDYFIILKLRGILTKENFDLF</sequence>
<accession>A0ABV9P8Q1</accession>